<evidence type="ECO:0000256" key="3">
    <source>
        <dbReference type="ARBA" id="ARBA00022723"/>
    </source>
</evidence>
<evidence type="ECO:0000256" key="4">
    <source>
        <dbReference type="ARBA" id="ARBA00022801"/>
    </source>
</evidence>
<dbReference type="OrthoDB" id="272271at2759"/>
<dbReference type="Pfam" id="PF00962">
    <property type="entry name" value="A_deaminase"/>
    <property type="match status" value="1"/>
</dbReference>
<evidence type="ECO:0000256" key="2">
    <source>
        <dbReference type="ARBA" id="ARBA00006676"/>
    </source>
</evidence>
<organism evidence="9 10">
    <name type="scientific">Coprinopsis marcescibilis</name>
    <name type="common">Agaric fungus</name>
    <name type="synonym">Psathyrella marcescibilis</name>
    <dbReference type="NCBI Taxonomy" id="230819"/>
    <lineage>
        <taxon>Eukaryota</taxon>
        <taxon>Fungi</taxon>
        <taxon>Dikarya</taxon>
        <taxon>Basidiomycota</taxon>
        <taxon>Agaricomycotina</taxon>
        <taxon>Agaricomycetes</taxon>
        <taxon>Agaricomycetidae</taxon>
        <taxon>Agaricales</taxon>
        <taxon>Agaricineae</taxon>
        <taxon>Psathyrellaceae</taxon>
        <taxon>Coprinopsis</taxon>
    </lineage>
</organism>
<comment type="cofactor">
    <cofactor evidence="1">
        <name>Zn(2+)</name>
        <dbReference type="ChEBI" id="CHEBI:29105"/>
    </cofactor>
</comment>
<evidence type="ECO:0000256" key="7">
    <source>
        <dbReference type="ARBA" id="ARBA00048787"/>
    </source>
</evidence>
<dbReference type="GO" id="GO:0004000">
    <property type="term" value="F:adenosine deaminase activity"/>
    <property type="evidence" value="ECO:0007669"/>
    <property type="project" value="TreeGrafter"/>
</dbReference>
<gene>
    <name evidence="9" type="ORF">FA15DRAFT_678331</name>
</gene>
<keyword evidence="5" id="KW-0862">Zinc</keyword>
<dbReference type="GO" id="GO:0046872">
    <property type="term" value="F:metal ion binding"/>
    <property type="evidence" value="ECO:0007669"/>
    <property type="project" value="UniProtKB-KW"/>
</dbReference>
<keyword evidence="4" id="KW-0378">Hydrolase</keyword>
<dbReference type="Proteomes" id="UP000307440">
    <property type="component" value="Unassembled WGS sequence"/>
</dbReference>
<accession>A0A5C3L9G0</accession>
<dbReference type="Gene3D" id="3.20.20.140">
    <property type="entry name" value="Metal-dependent hydrolases"/>
    <property type="match status" value="1"/>
</dbReference>
<dbReference type="EMBL" id="ML210154">
    <property type="protein sequence ID" value="TFK28646.1"/>
    <property type="molecule type" value="Genomic_DNA"/>
</dbReference>
<dbReference type="InterPro" id="IPR006330">
    <property type="entry name" value="Ado/ade_deaminase"/>
</dbReference>
<evidence type="ECO:0000259" key="8">
    <source>
        <dbReference type="Pfam" id="PF00962"/>
    </source>
</evidence>
<dbReference type="GO" id="GO:0046103">
    <property type="term" value="P:inosine biosynthetic process"/>
    <property type="evidence" value="ECO:0007669"/>
    <property type="project" value="TreeGrafter"/>
</dbReference>
<evidence type="ECO:0000256" key="1">
    <source>
        <dbReference type="ARBA" id="ARBA00001947"/>
    </source>
</evidence>
<keyword evidence="10" id="KW-1185">Reference proteome</keyword>
<evidence type="ECO:0000313" key="9">
    <source>
        <dbReference type="EMBL" id="TFK28646.1"/>
    </source>
</evidence>
<dbReference type="STRING" id="230819.A0A5C3L9G0"/>
<reference evidence="9 10" key="1">
    <citation type="journal article" date="2019" name="Nat. Ecol. Evol.">
        <title>Megaphylogeny resolves global patterns of mushroom evolution.</title>
        <authorList>
            <person name="Varga T."/>
            <person name="Krizsan K."/>
            <person name="Foldi C."/>
            <person name="Dima B."/>
            <person name="Sanchez-Garcia M."/>
            <person name="Sanchez-Ramirez S."/>
            <person name="Szollosi G.J."/>
            <person name="Szarkandi J.G."/>
            <person name="Papp V."/>
            <person name="Albert L."/>
            <person name="Andreopoulos W."/>
            <person name="Angelini C."/>
            <person name="Antonin V."/>
            <person name="Barry K.W."/>
            <person name="Bougher N.L."/>
            <person name="Buchanan P."/>
            <person name="Buyck B."/>
            <person name="Bense V."/>
            <person name="Catcheside P."/>
            <person name="Chovatia M."/>
            <person name="Cooper J."/>
            <person name="Damon W."/>
            <person name="Desjardin D."/>
            <person name="Finy P."/>
            <person name="Geml J."/>
            <person name="Haridas S."/>
            <person name="Hughes K."/>
            <person name="Justo A."/>
            <person name="Karasinski D."/>
            <person name="Kautmanova I."/>
            <person name="Kiss B."/>
            <person name="Kocsube S."/>
            <person name="Kotiranta H."/>
            <person name="LaButti K.M."/>
            <person name="Lechner B.E."/>
            <person name="Liimatainen K."/>
            <person name="Lipzen A."/>
            <person name="Lukacs Z."/>
            <person name="Mihaltcheva S."/>
            <person name="Morgado L.N."/>
            <person name="Niskanen T."/>
            <person name="Noordeloos M.E."/>
            <person name="Ohm R.A."/>
            <person name="Ortiz-Santana B."/>
            <person name="Ovrebo C."/>
            <person name="Racz N."/>
            <person name="Riley R."/>
            <person name="Savchenko A."/>
            <person name="Shiryaev A."/>
            <person name="Soop K."/>
            <person name="Spirin V."/>
            <person name="Szebenyi C."/>
            <person name="Tomsovsky M."/>
            <person name="Tulloss R.E."/>
            <person name="Uehling J."/>
            <person name="Grigoriev I.V."/>
            <person name="Vagvolgyi C."/>
            <person name="Papp T."/>
            <person name="Martin F.M."/>
            <person name="Miettinen O."/>
            <person name="Hibbett D.S."/>
            <person name="Nagy L.G."/>
        </authorList>
    </citation>
    <scope>NUCLEOTIDE SEQUENCE [LARGE SCALE GENOMIC DNA]</scope>
    <source>
        <strain evidence="9 10">CBS 121175</strain>
    </source>
</reference>
<evidence type="ECO:0000313" key="10">
    <source>
        <dbReference type="Proteomes" id="UP000307440"/>
    </source>
</evidence>
<comment type="similarity">
    <text evidence="2">Belongs to the metallo-dependent hydrolases superfamily. Adenosine and AMP deaminases family.</text>
</comment>
<dbReference type="GO" id="GO:0006154">
    <property type="term" value="P:adenosine catabolic process"/>
    <property type="evidence" value="ECO:0007669"/>
    <property type="project" value="TreeGrafter"/>
</dbReference>
<evidence type="ECO:0000256" key="5">
    <source>
        <dbReference type="ARBA" id="ARBA00022833"/>
    </source>
</evidence>
<dbReference type="PANTHER" id="PTHR11409:SF42">
    <property type="entry name" value="ADENOSINE DEAMINASE-LIKE PROTEIN"/>
    <property type="match status" value="1"/>
</dbReference>
<dbReference type="InterPro" id="IPR001365">
    <property type="entry name" value="A_deaminase_dom"/>
</dbReference>
<evidence type="ECO:0000256" key="6">
    <source>
        <dbReference type="ARBA" id="ARBA00023080"/>
    </source>
</evidence>
<dbReference type="AlphaFoldDB" id="A0A5C3L9G0"/>
<name>A0A5C3L9G0_COPMA</name>
<sequence length="352" mass="38900">MSSAQLILGQSSAALSSLSPSQVTFLQTLPKAELHAHLNGSIPLEVLQELADEYTPPPNSASRPHLDKAQIQQCIDQFKAGTSITQIGDFFQLFPAIYALTSTPDALKRVTRAVLADFLDGDSPQCAYLELRTGPRESEAMSREEYMLAVLEEVEKYDADRAGLILTLDRKTGEGIWKECLEIALKLKREGRRIVGVDMAGDPLAADVASFESFFAEAKKAGLGLTLHIAETSDNTPEESRQLLSYRPNRLGHATFLDDEAIHTALGDNICIEICLSSNLLCKTVRSLEEHHIRHYLKHHHPIAICTDDSLVFRTNLVAEYALLLAQPPLGLGFTESEVREIARMGMDSRFK</sequence>
<keyword evidence="3" id="KW-0479">Metal-binding</keyword>
<dbReference type="SUPFAM" id="SSF51556">
    <property type="entry name" value="Metallo-dependent hydrolases"/>
    <property type="match status" value="1"/>
</dbReference>
<dbReference type="PANTHER" id="PTHR11409">
    <property type="entry name" value="ADENOSINE DEAMINASE"/>
    <property type="match status" value="1"/>
</dbReference>
<keyword evidence="6" id="KW-0546">Nucleotide metabolism</keyword>
<dbReference type="InterPro" id="IPR032466">
    <property type="entry name" value="Metal_Hydrolase"/>
</dbReference>
<dbReference type="GO" id="GO:0009117">
    <property type="term" value="P:nucleotide metabolic process"/>
    <property type="evidence" value="ECO:0007669"/>
    <property type="project" value="UniProtKB-KW"/>
</dbReference>
<comment type="catalytic activity">
    <reaction evidence="7">
        <text>N(6)-methyl-AMP + H2O + H(+) = IMP + methylamine</text>
        <dbReference type="Rhea" id="RHEA:16001"/>
        <dbReference type="ChEBI" id="CHEBI:15377"/>
        <dbReference type="ChEBI" id="CHEBI:15378"/>
        <dbReference type="ChEBI" id="CHEBI:58053"/>
        <dbReference type="ChEBI" id="CHEBI:59338"/>
        <dbReference type="ChEBI" id="CHEBI:144842"/>
    </reaction>
    <physiologicalReaction direction="left-to-right" evidence="7">
        <dbReference type="Rhea" id="RHEA:16002"/>
    </physiologicalReaction>
</comment>
<feature type="domain" description="Adenosine deaminase" evidence="8">
    <location>
        <begin position="30"/>
        <end position="351"/>
    </location>
</feature>
<proteinExistence type="inferred from homology"/>
<protein>
    <submittedName>
        <fullName evidence="9">Adenosine deaminase-like protein</fullName>
    </submittedName>
</protein>